<dbReference type="InterPro" id="IPR008949">
    <property type="entry name" value="Isoprenoid_synthase_dom_sf"/>
</dbReference>
<evidence type="ECO:0000313" key="4">
    <source>
        <dbReference type="Proteomes" id="UP001311915"/>
    </source>
</evidence>
<dbReference type="SUPFAM" id="SSF48576">
    <property type="entry name" value="Terpenoid synthases"/>
    <property type="match status" value="1"/>
</dbReference>
<keyword evidence="1" id="KW-0479">Metal-binding</keyword>
<evidence type="ECO:0000259" key="2">
    <source>
        <dbReference type="Pfam" id="PF03936"/>
    </source>
</evidence>
<gene>
    <name evidence="3" type="ORF">R3W88_003516</name>
</gene>
<protein>
    <recommendedName>
        <fullName evidence="2">Terpene synthase metal-binding domain-containing protein</fullName>
    </recommendedName>
</protein>
<dbReference type="PANTHER" id="PTHR31225">
    <property type="entry name" value="OS04G0344100 PROTEIN-RELATED"/>
    <property type="match status" value="1"/>
</dbReference>
<dbReference type="GO" id="GO:0010333">
    <property type="term" value="F:terpene synthase activity"/>
    <property type="evidence" value="ECO:0007669"/>
    <property type="project" value="InterPro"/>
</dbReference>
<comment type="caution">
    <text evidence="3">The sequence shown here is derived from an EMBL/GenBank/DDBJ whole genome shotgun (WGS) entry which is preliminary data.</text>
</comment>
<proteinExistence type="predicted"/>
<dbReference type="GO" id="GO:0016114">
    <property type="term" value="P:terpenoid biosynthetic process"/>
    <property type="evidence" value="ECO:0007669"/>
    <property type="project" value="InterPro"/>
</dbReference>
<dbReference type="InterPro" id="IPR050148">
    <property type="entry name" value="Terpene_synthase-like"/>
</dbReference>
<dbReference type="Pfam" id="PF03936">
    <property type="entry name" value="Terpene_synth_C"/>
    <property type="match status" value="1"/>
</dbReference>
<evidence type="ECO:0000256" key="1">
    <source>
        <dbReference type="ARBA" id="ARBA00022723"/>
    </source>
</evidence>
<dbReference type="InterPro" id="IPR005630">
    <property type="entry name" value="Terpene_synthase_metal-bd"/>
</dbReference>
<sequence length="228" mass="26311">MLTKVIAMVTVIDDIYDVYGTLDELELFTHAVQRMEVNAMDELPDYMKVCCLALFNTTTEVAYEVLKEQGINVMPYLTKSYHSGYKLNLEEYMENGWISIGAPLVFACIALDSLTNYYDIIRWSATIIRLRNDLGTSSDEMERGDVPKSIQCYMNEKGVSEEDARKHINLLIKETWKLMNTAQRDDSLFSETFMDTIYQHGDCHGIQNSHIKNRIFQLFFEPITISIP</sequence>
<organism evidence="3 4">
    <name type="scientific">Solanum pinnatisectum</name>
    <name type="common">tansyleaf nightshade</name>
    <dbReference type="NCBI Taxonomy" id="50273"/>
    <lineage>
        <taxon>Eukaryota</taxon>
        <taxon>Viridiplantae</taxon>
        <taxon>Streptophyta</taxon>
        <taxon>Embryophyta</taxon>
        <taxon>Tracheophyta</taxon>
        <taxon>Spermatophyta</taxon>
        <taxon>Magnoliopsida</taxon>
        <taxon>eudicotyledons</taxon>
        <taxon>Gunneridae</taxon>
        <taxon>Pentapetalae</taxon>
        <taxon>asterids</taxon>
        <taxon>lamiids</taxon>
        <taxon>Solanales</taxon>
        <taxon>Solanaceae</taxon>
        <taxon>Solanoideae</taxon>
        <taxon>Solaneae</taxon>
        <taxon>Solanum</taxon>
    </lineage>
</organism>
<name>A0AAV9MS35_9SOLN</name>
<dbReference type="EMBL" id="JAWPEI010000001">
    <property type="protein sequence ID" value="KAK4739819.1"/>
    <property type="molecule type" value="Genomic_DNA"/>
</dbReference>
<dbReference type="Proteomes" id="UP001311915">
    <property type="component" value="Unassembled WGS sequence"/>
</dbReference>
<feature type="domain" description="Terpene synthase metal-binding" evidence="2">
    <location>
        <begin position="1"/>
        <end position="177"/>
    </location>
</feature>
<dbReference type="Gene3D" id="1.10.600.10">
    <property type="entry name" value="Farnesyl Diphosphate Synthase"/>
    <property type="match status" value="1"/>
</dbReference>
<dbReference type="GO" id="GO:0000287">
    <property type="term" value="F:magnesium ion binding"/>
    <property type="evidence" value="ECO:0007669"/>
    <property type="project" value="InterPro"/>
</dbReference>
<evidence type="ECO:0000313" key="3">
    <source>
        <dbReference type="EMBL" id="KAK4739819.1"/>
    </source>
</evidence>
<reference evidence="3 4" key="1">
    <citation type="submission" date="2023-10" db="EMBL/GenBank/DDBJ databases">
        <title>Genome-Wide Identification Analysis in wild type Solanum Pinnatisectum Reveals Some Genes Defensing Phytophthora Infestans.</title>
        <authorList>
            <person name="Sun C."/>
        </authorList>
    </citation>
    <scope>NUCLEOTIDE SEQUENCE [LARGE SCALE GENOMIC DNA]</scope>
    <source>
        <strain evidence="3">LQN</strain>
        <tissue evidence="3">Leaf</tissue>
    </source>
</reference>
<accession>A0AAV9MS35</accession>
<dbReference type="PANTHER" id="PTHR31225:SF201">
    <property type="entry name" value="(-)-CAMPHENE_TRICYCLENE SYNTHASE, CHLOROPLASTIC"/>
    <property type="match status" value="1"/>
</dbReference>
<dbReference type="AlphaFoldDB" id="A0AAV9MS35"/>
<keyword evidence="4" id="KW-1185">Reference proteome</keyword>